<dbReference type="SUPFAM" id="SSF52518">
    <property type="entry name" value="Thiamin diphosphate-binding fold (THDP-binding)"/>
    <property type="match status" value="1"/>
</dbReference>
<name>A0ABQ6I9I5_9MICO</name>
<evidence type="ECO:0000259" key="1">
    <source>
        <dbReference type="Pfam" id="PF17831"/>
    </source>
</evidence>
<gene>
    <name evidence="2" type="ORF">GCM10025876_03200</name>
</gene>
<feature type="domain" description="Pyruvate dehydrogenase E1 component middle" evidence="1">
    <location>
        <begin position="30"/>
        <end position="103"/>
    </location>
</feature>
<dbReference type="Proteomes" id="UP001157125">
    <property type="component" value="Unassembled WGS sequence"/>
</dbReference>
<sequence>MKYMLERRQALGGFVPERRDTRKDIALPGDKAYELLAKGSGKQEVATTMAFVRLFKDLVRDKEFGHRVVPIIPDEARTFGLDAIFPSAKIFNTNGQNYLPVDREPC</sequence>
<evidence type="ECO:0000313" key="3">
    <source>
        <dbReference type="Proteomes" id="UP001157125"/>
    </source>
</evidence>
<dbReference type="PANTHER" id="PTHR43825:SF3">
    <property type="entry name" value="PYRUVATE DEHYDROGENASE E1 COMPONENT"/>
    <property type="match status" value="1"/>
</dbReference>
<comment type="caution">
    <text evidence="2">The sequence shown here is derived from an EMBL/GenBank/DDBJ whole genome shotgun (WGS) entry which is preliminary data.</text>
</comment>
<reference evidence="3" key="1">
    <citation type="journal article" date="2019" name="Int. J. Syst. Evol. Microbiol.">
        <title>The Global Catalogue of Microorganisms (GCM) 10K type strain sequencing project: providing services to taxonomists for standard genome sequencing and annotation.</title>
        <authorList>
            <consortium name="The Broad Institute Genomics Platform"/>
            <consortium name="The Broad Institute Genome Sequencing Center for Infectious Disease"/>
            <person name="Wu L."/>
            <person name="Ma J."/>
        </authorList>
    </citation>
    <scope>NUCLEOTIDE SEQUENCE [LARGE SCALE GENOMIC DNA]</scope>
    <source>
        <strain evidence="3">NBRC 112299</strain>
    </source>
</reference>
<organism evidence="2 3">
    <name type="scientific">Demequina litorisediminis</name>
    <dbReference type="NCBI Taxonomy" id="1849022"/>
    <lineage>
        <taxon>Bacteria</taxon>
        <taxon>Bacillati</taxon>
        <taxon>Actinomycetota</taxon>
        <taxon>Actinomycetes</taxon>
        <taxon>Micrococcales</taxon>
        <taxon>Demequinaceae</taxon>
        <taxon>Demequina</taxon>
    </lineage>
</organism>
<accession>A0ABQ6I9I5</accession>
<dbReference type="InterPro" id="IPR041621">
    <property type="entry name" value="PDH_E1_M"/>
</dbReference>
<dbReference type="PANTHER" id="PTHR43825">
    <property type="entry name" value="PYRUVATE DEHYDROGENASE E1 COMPONENT"/>
    <property type="match status" value="1"/>
</dbReference>
<keyword evidence="3" id="KW-1185">Reference proteome</keyword>
<dbReference type="InterPro" id="IPR029061">
    <property type="entry name" value="THDP-binding"/>
</dbReference>
<dbReference type="Pfam" id="PF17831">
    <property type="entry name" value="PDH_E1_M"/>
    <property type="match status" value="1"/>
</dbReference>
<dbReference type="EMBL" id="BSUN01000001">
    <property type="protein sequence ID" value="GMA34116.1"/>
    <property type="molecule type" value="Genomic_DNA"/>
</dbReference>
<dbReference type="Gene3D" id="3.40.50.970">
    <property type="match status" value="1"/>
</dbReference>
<proteinExistence type="predicted"/>
<dbReference type="InterPro" id="IPR051157">
    <property type="entry name" value="PDH/Transketolase"/>
</dbReference>
<evidence type="ECO:0000313" key="2">
    <source>
        <dbReference type="EMBL" id="GMA34116.1"/>
    </source>
</evidence>
<protein>
    <recommendedName>
        <fullName evidence="1">Pyruvate dehydrogenase E1 component middle domain-containing protein</fullName>
    </recommendedName>
</protein>